<evidence type="ECO:0000256" key="1">
    <source>
        <dbReference type="SAM" id="Phobius"/>
    </source>
</evidence>
<keyword evidence="1" id="KW-1133">Transmembrane helix</keyword>
<feature type="transmembrane region" description="Helical" evidence="1">
    <location>
        <begin position="42"/>
        <end position="61"/>
    </location>
</feature>
<sequence>MAAMPPDASLPRAVDCATRYAHMELVEWLLARTKGTSATVDYAAMIGHVGLLTILLTGLVLSHLHTHTSLSPSLRAIDSERPLAYCPLP</sequence>
<dbReference type="EMBL" id="KK583327">
    <property type="protein sequence ID" value="KDO20004.1"/>
    <property type="molecule type" value="Genomic_DNA"/>
</dbReference>
<keyword evidence="1" id="KW-0472">Membrane</keyword>
<dbReference type="AlphaFoldDB" id="A0A067BNB5"/>
<evidence type="ECO:0000313" key="3">
    <source>
        <dbReference type="Proteomes" id="UP000030745"/>
    </source>
</evidence>
<protein>
    <submittedName>
        <fullName evidence="2">Uncharacterized protein</fullName>
    </submittedName>
</protein>
<name>A0A067BNB5_SAPPC</name>
<dbReference type="STRING" id="695850.A0A067BNB5"/>
<reference evidence="2 3" key="1">
    <citation type="journal article" date="2013" name="PLoS Genet.">
        <title>Distinctive expansion of potential virulence genes in the genome of the oomycete fish pathogen Saprolegnia parasitica.</title>
        <authorList>
            <person name="Jiang R.H."/>
            <person name="de Bruijn I."/>
            <person name="Haas B.J."/>
            <person name="Belmonte R."/>
            <person name="Lobach L."/>
            <person name="Christie J."/>
            <person name="van den Ackerveken G."/>
            <person name="Bottin A."/>
            <person name="Bulone V."/>
            <person name="Diaz-Moreno S.M."/>
            <person name="Dumas B."/>
            <person name="Fan L."/>
            <person name="Gaulin E."/>
            <person name="Govers F."/>
            <person name="Grenville-Briggs L.J."/>
            <person name="Horner N.R."/>
            <person name="Levin J.Z."/>
            <person name="Mammella M."/>
            <person name="Meijer H.J."/>
            <person name="Morris P."/>
            <person name="Nusbaum C."/>
            <person name="Oome S."/>
            <person name="Phillips A.J."/>
            <person name="van Rooyen D."/>
            <person name="Rzeszutek E."/>
            <person name="Saraiva M."/>
            <person name="Secombes C.J."/>
            <person name="Seidl M.F."/>
            <person name="Snel B."/>
            <person name="Stassen J.H."/>
            <person name="Sykes S."/>
            <person name="Tripathy S."/>
            <person name="van den Berg H."/>
            <person name="Vega-Arreguin J.C."/>
            <person name="Wawra S."/>
            <person name="Young S.K."/>
            <person name="Zeng Q."/>
            <person name="Dieguez-Uribeondo J."/>
            <person name="Russ C."/>
            <person name="Tyler B.M."/>
            <person name="van West P."/>
        </authorList>
    </citation>
    <scope>NUCLEOTIDE SEQUENCE [LARGE SCALE GENOMIC DNA]</scope>
    <source>
        <strain evidence="2 3">CBS 223.65</strain>
    </source>
</reference>
<dbReference type="KEGG" id="spar:SPRG_14584"/>
<keyword evidence="1" id="KW-0812">Transmembrane</keyword>
<organism evidence="2 3">
    <name type="scientific">Saprolegnia parasitica (strain CBS 223.65)</name>
    <dbReference type="NCBI Taxonomy" id="695850"/>
    <lineage>
        <taxon>Eukaryota</taxon>
        <taxon>Sar</taxon>
        <taxon>Stramenopiles</taxon>
        <taxon>Oomycota</taxon>
        <taxon>Saprolegniomycetes</taxon>
        <taxon>Saprolegniales</taxon>
        <taxon>Saprolegniaceae</taxon>
        <taxon>Saprolegnia</taxon>
    </lineage>
</organism>
<keyword evidence="3" id="KW-1185">Reference proteome</keyword>
<dbReference type="RefSeq" id="XP_012209307.1">
    <property type="nucleotide sequence ID" value="XM_012353917.1"/>
</dbReference>
<evidence type="ECO:0000313" key="2">
    <source>
        <dbReference type="EMBL" id="KDO20004.1"/>
    </source>
</evidence>
<dbReference type="VEuPathDB" id="FungiDB:SPRG_14584"/>
<proteinExistence type="predicted"/>
<accession>A0A067BNB5</accession>
<dbReference type="Proteomes" id="UP000030745">
    <property type="component" value="Unassembled WGS sequence"/>
</dbReference>
<dbReference type="GeneID" id="24136381"/>
<gene>
    <name evidence="2" type="ORF">SPRG_14584</name>
</gene>